<reference evidence="5 6" key="1">
    <citation type="submission" date="2020-08" db="EMBL/GenBank/DDBJ databases">
        <title>Genome public.</title>
        <authorList>
            <person name="Liu C."/>
            <person name="Sun Q."/>
        </authorList>
    </citation>
    <scope>NUCLEOTIDE SEQUENCE [LARGE SCALE GENOMIC DNA]</scope>
    <source>
        <strain evidence="5 6">NSJ-56</strain>
    </source>
</reference>
<dbReference type="RefSeq" id="WP_186976064.1">
    <property type="nucleotide sequence ID" value="NZ_JACOOH010000004.1"/>
</dbReference>
<feature type="signal peptide" evidence="3">
    <location>
        <begin position="1"/>
        <end position="25"/>
    </location>
</feature>
<gene>
    <name evidence="5" type="ORF">H8S64_10815</name>
</gene>
<feature type="compositionally biased region" description="Polar residues" evidence="2">
    <location>
        <begin position="950"/>
        <end position="971"/>
    </location>
</feature>
<feature type="domain" description="Metalloprotease TldD/E C-terminal" evidence="4">
    <location>
        <begin position="849"/>
        <end position="977"/>
    </location>
</feature>
<organism evidence="5 6">
    <name type="scientific">Butyricimonas hominis</name>
    <dbReference type="NCBI Taxonomy" id="2763032"/>
    <lineage>
        <taxon>Bacteria</taxon>
        <taxon>Pseudomonadati</taxon>
        <taxon>Bacteroidota</taxon>
        <taxon>Bacteroidia</taxon>
        <taxon>Bacteroidales</taxon>
        <taxon>Odoribacteraceae</taxon>
        <taxon>Butyricimonas</taxon>
    </lineage>
</organism>
<evidence type="ECO:0000259" key="4">
    <source>
        <dbReference type="Pfam" id="PF19289"/>
    </source>
</evidence>
<comment type="similarity">
    <text evidence="1">Belongs to the peptidase U62 family.</text>
</comment>
<dbReference type="PANTHER" id="PTHR30624:SF0">
    <property type="entry name" value="METALLOPROTEASE SLR0863"/>
    <property type="match status" value="1"/>
</dbReference>
<dbReference type="InterPro" id="IPR045569">
    <property type="entry name" value="Metalloprtase-TldD/E_C"/>
</dbReference>
<dbReference type="SUPFAM" id="SSF111283">
    <property type="entry name" value="Putative modulator of DNA gyrase, PmbA/TldD"/>
    <property type="match status" value="2"/>
</dbReference>
<keyword evidence="3" id="KW-0732">Signal</keyword>
<evidence type="ECO:0000256" key="3">
    <source>
        <dbReference type="SAM" id="SignalP"/>
    </source>
</evidence>
<keyword evidence="6" id="KW-1185">Reference proteome</keyword>
<evidence type="ECO:0000256" key="2">
    <source>
        <dbReference type="SAM" id="MobiDB-lite"/>
    </source>
</evidence>
<dbReference type="Pfam" id="PF19289">
    <property type="entry name" value="PmbA_TldD_3rd"/>
    <property type="match status" value="2"/>
</dbReference>
<evidence type="ECO:0000313" key="5">
    <source>
        <dbReference type="EMBL" id="MBC5621590.1"/>
    </source>
</evidence>
<name>A0ABR7D0Y3_9BACT</name>
<proteinExistence type="inferred from homology"/>
<protein>
    <recommendedName>
        <fullName evidence="4">Metalloprotease TldD/E C-terminal domain-containing protein</fullName>
    </recommendedName>
</protein>
<dbReference type="InterPro" id="IPR051463">
    <property type="entry name" value="Peptidase_U62_metallo"/>
</dbReference>
<evidence type="ECO:0000256" key="1">
    <source>
        <dbReference type="ARBA" id="ARBA00005836"/>
    </source>
</evidence>
<sequence>MLKISHLTRLFFSGILLLSFSGVFSQEQEDKLLQLMKQELKYSMEELKKQESIPYYMNMRAMDDYTITVVSSFGAVTTANANRTRTLVPQIRLGSPELDNFKYNMQGGFAGPNAQGAQGVILPLDDNASDAIREAIWRETLQRYEYARTMYDQAKTRATVSVEDEDKAPCFSEAPVEHYYEAPVAAGRQKMDIKRAWEQRMDEVSAVFKTCPELRQGSASFSFQVLRTYFVNSEGSVVVQNRVSTRVMLMASLKAADGMELPLNMDYFAYTPDELPDNDRMVADAQDMIKRLLALRDAPVADPYTGPAILSGPASGVFFHEIFGHRLEGHRLKSGGQTFKKMVGEQVLPAEFQVYCDPLQKRYADTDLYGHYVYDDEGVKARRVDNVVNGVLKEFLMSRVPLDGFPVSNGHGRTSGGGDPVSRQSNLIIETNRPYTEDELRAMLVEEAKKQGKEYGYYFRTVTSGFTYTGEGGSLNSFNVTPLEVYRVFVDGRPDQLVRGVDMIGTPLSMFSNITAAGNKPSVFTGVCGAESGWVPVTATSPTIFVSQIETQRRAQARDIAPVLPSPKPENKVTGTTDETIFAAMRSELERNNAALILPNGPKPYYISYTVARYRRFSVAGSLGGIMFSNVSPWQMNGGTQVMLGDYQHNSDVQYSEQIAPAQLPSEVDYDIIRRGFWEASDMMYKYSLGMMAQKANYLQQNPRSLEESALAEMQQLPAVTHVRERETKFEINQAALEQLVTEASAVFKEYKDIYNSSVAISGTEIDLYRLTTEGVQLKEPGGHVTVSVSAEARADDGSTVGDSFSLSLLSPAELPSVEELKERVRAFAEGLMQLKAAPPVAEYYNGPIMFEGGAVATILANNLLYRGGLIAARSLSPSRGGLEDQFGSKIMDSRLTVKNYTAMKEYNGTPLYGHYEIDGDGVTPETEMTLVEKGVFKKMLNGRIPTQKAPETTGSSRFILSPQSPTVTTGTGTIHVQVEKGTSHEKMKKILIKAAKEARQSCAYIVRGIAGSALVVYRIDLKDGKETRVRTTGFRMPDLTKLQKITAISSKEEVMNYLPDYYPASMIYPAGMIVDGLVIDKASPKTAKEPTLKVPRQREQE</sequence>
<accession>A0ABR7D0Y3</accession>
<feature type="region of interest" description="Disordered" evidence="2">
    <location>
        <begin position="948"/>
        <end position="971"/>
    </location>
</feature>
<evidence type="ECO:0000313" key="6">
    <source>
        <dbReference type="Proteomes" id="UP000646484"/>
    </source>
</evidence>
<dbReference type="Proteomes" id="UP000646484">
    <property type="component" value="Unassembled WGS sequence"/>
</dbReference>
<feature type="chain" id="PRO_5047445104" description="Metalloprotease TldD/E C-terminal domain-containing protein" evidence="3">
    <location>
        <begin position="26"/>
        <end position="1102"/>
    </location>
</feature>
<dbReference type="PANTHER" id="PTHR30624">
    <property type="entry name" value="UNCHARACTERIZED PROTEIN TLDD AND PMBA"/>
    <property type="match status" value="1"/>
</dbReference>
<feature type="domain" description="Metalloprotease TldD/E C-terminal" evidence="4">
    <location>
        <begin position="307"/>
        <end position="550"/>
    </location>
</feature>
<comment type="caution">
    <text evidence="5">The sequence shown here is derived from an EMBL/GenBank/DDBJ whole genome shotgun (WGS) entry which is preliminary data.</text>
</comment>
<dbReference type="InterPro" id="IPR036059">
    <property type="entry name" value="TldD/PmbA_sf"/>
</dbReference>
<dbReference type="EMBL" id="JACOOH010000004">
    <property type="protein sequence ID" value="MBC5621590.1"/>
    <property type="molecule type" value="Genomic_DNA"/>
</dbReference>